<proteinExistence type="predicted"/>
<dbReference type="AlphaFoldDB" id="A0AAJ0GHQ8"/>
<comment type="caution">
    <text evidence="2">The sequence shown here is derived from an EMBL/GenBank/DDBJ whole genome shotgun (WGS) entry which is preliminary data.</text>
</comment>
<accession>A0AAJ0GHQ8</accession>
<keyword evidence="3" id="KW-1185">Reference proteome</keyword>
<dbReference type="InterPro" id="IPR036047">
    <property type="entry name" value="F-box-like_dom_sf"/>
</dbReference>
<evidence type="ECO:0000313" key="2">
    <source>
        <dbReference type="EMBL" id="KAK3057822.1"/>
    </source>
</evidence>
<gene>
    <name evidence="2" type="ORF">LTR09_000897</name>
</gene>
<dbReference type="Proteomes" id="UP001271007">
    <property type="component" value="Unassembled WGS sequence"/>
</dbReference>
<dbReference type="EMBL" id="JAWDJX010000002">
    <property type="protein sequence ID" value="KAK3057822.1"/>
    <property type="molecule type" value="Genomic_DNA"/>
</dbReference>
<protein>
    <recommendedName>
        <fullName evidence="4">F-box domain-containing protein</fullName>
    </recommendedName>
</protein>
<evidence type="ECO:0008006" key="4">
    <source>
        <dbReference type="Google" id="ProtNLM"/>
    </source>
</evidence>
<organism evidence="2 3">
    <name type="scientific">Extremus antarcticus</name>
    <dbReference type="NCBI Taxonomy" id="702011"/>
    <lineage>
        <taxon>Eukaryota</taxon>
        <taxon>Fungi</taxon>
        <taxon>Dikarya</taxon>
        <taxon>Ascomycota</taxon>
        <taxon>Pezizomycotina</taxon>
        <taxon>Dothideomycetes</taxon>
        <taxon>Dothideomycetidae</taxon>
        <taxon>Mycosphaerellales</taxon>
        <taxon>Extremaceae</taxon>
        <taxon>Extremus</taxon>
    </lineage>
</organism>
<dbReference type="SUPFAM" id="SSF81383">
    <property type="entry name" value="F-box domain"/>
    <property type="match status" value="1"/>
</dbReference>
<evidence type="ECO:0000256" key="1">
    <source>
        <dbReference type="SAM" id="MobiDB-lite"/>
    </source>
</evidence>
<sequence>MAAADAVLGTFELVENILVHLSLTDAVRSTRTAKLWRNASHESPRLHQRLHTPQSPLRSIESPFRGVGNQLWTVDACSLLYEMKVIYALSDVLAWPHVSSQRFPTKLGVRGRFYLEISKEVEDKLQSSLDLFATKPPIQALLVHVGLHYCRHILCTTYVPTGIRVRDMLQVPAAAARSHLMNDYGNLMRGIPSSGYDYEFARFYADTAIDTTEKMDGPWNWESDDEEDTYTVDPDLSLD</sequence>
<feature type="region of interest" description="Disordered" evidence="1">
    <location>
        <begin position="216"/>
        <end position="239"/>
    </location>
</feature>
<evidence type="ECO:0000313" key="3">
    <source>
        <dbReference type="Proteomes" id="UP001271007"/>
    </source>
</evidence>
<reference evidence="2" key="1">
    <citation type="submission" date="2023-04" db="EMBL/GenBank/DDBJ databases">
        <title>Black Yeasts Isolated from many extreme environments.</title>
        <authorList>
            <person name="Coleine C."/>
            <person name="Stajich J.E."/>
            <person name="Selbmann L."/>
        </authorList>
    </citation>
    <scope>NUCLEOTIDE SEQUENCE</scope>
    <source>
        <strain evidence="2">CCFEE 5312</strain>
    </source>
</reference>
<name>A0AAJ0GHQ8_9PEZI</name>
<feature type="compositionally biased region" description="Acidic residues" evidence="1">
    <location>
        <begin position="222"/>
        <end position="239"/>
    </location>
</feature>